<dbReference type="PANTHER" id="PTHR43861:SF1">
    <property type="entry name" value="TRANS-ACONITATE 2-METHYLTRANSFERASE"/>
    <property type="match status" value="1"/>
</dbReference>
<dbReference type="SUPFAM" id="SSF53335">
    <property type="entry name" value="S-adenosyl-L-methionine-dependent methyltransferases"/>
    <property type="match status" value="1"/>
</dbReference>
<keyword evidence="2" id="KW-0808">Transferase</keyword>
<dbReference type="Pfam" id="PF08241">
    <property type="entry name" value="Methyltransf_11"/>
    <property type="match status" value="1"/>
</dbReference>
<evidence type="ECO:0000313" key="2">
    <source>
        <dbReference type="EMBL" id="QPJ63660.1"/>
    </source>
</evidence>
<accession>A0A7T0G1Q9</accession>
<dbReference type="InterPro" id="IPR013216">
    <property type="entry name" value="Methyltransf_11"/>
</dbReference>
<protein>
    <submittedName>
        <fullName evidence="2">Class I SAM-dependent methyltransferase</fullName>
    </submittedName>
</protein>
<gene>
    <name evidence="2" type="ORF">G3M70_00880</name>
</gene>
<dbReference type="AlphaFoldDB" id="A0A7T0G1Q9"/>
<dbReference type="EMBL" id="CP048685">
    <property type="protein sequence ID" value="QPJ63660.1"/>
    <property type="molecule type" value="Genomic_DNA"/>
</dbReference>
<name>A0A7T0G1Q9_9BACT</name>
<dbReference type="InterPro" id="IPR029063">
    <property type="entry name" value="SAM-dependent_MTases_sf"/>
</dbReference>
<keyword evidence="2" id="KW-0489">Methyltransferase</keyword>
<sequence length="237" mass="26709">MQGSEYQQSLVLPGALKLLDLKKNEKVLDVACGQGVFCRYLNDRGHKVEGLDVSSALIDAARRRSPKSISFHHADAGDPKALKGDSFDAVSCLLAMQNIEHLDPVLKNIKRWLKPSGRFVMVATHPCFRIPRQSHWEFDEIKKTQYRRVDLYSSETEIPIVTPPKNGARGHTTTYHRPLQSYFESLASAGFAVDRLEEWTSGKTSEPGKRAKAENRARQEIPLFLALRAIPVNQEQD</sequence>
<dbReference type="GO" id="GO:0032259">
    <property type="term" value="P:methylation"/>
    <property type="evidence" value="ECO:0007669"/>
    <property type="project" value="UniProtKB-KW"/>
</dbReference>
<feature type="domain" description="Methyltransferase type 11" evidence="1">
    <location>
        <begin position="28"/>
        <end position="121"/>
    </location>
</feature>
<evidence type="ECO:0000259" key="1">
    <source>
        <dbReference type="Pfam" id="PF08241"/>
    </source>
</evidence>
<dbReference type="KEGG" id="nli:G3M70_00880"/>
<dbReference type="GO" id="GO:0008757">
    <property type="term" value="F:S-adenosylmethionine-dependent methyltransferase activity"/>
    <property type="evidence" value="ECO:0007669"/>
    <property type="project" value="InterPro"/>
</dbReference>
<dbReference type="Gene3D" id="3.40.50.150">
    <property type="entry name" value="Vaccinia Virus protein VP39"/>
    <property type="match status" value="1"/>
</dbReference>
<organism evidence="2 3">
    <name type="scientific">Candidatus Nitronauta litoralis</name>
    <dbReference type="NCBI Taxonomy" id="2705533"/>
    <lineage>
        <taxon>Bacteria</taxon>
        <taxon>Pseudomonadati</taxon>
        <taxon>Nitrospinota/Tectimicrobiota group</taxon>
        <taxon>Nitrospinota</taxon>
        <taxon>Nitrospinia</taxon>
        <taxon>Nitrospinales</taxon>
        <taxon>Nitrospinaceae</taxon>
        <taxon>Candidatus Nitronauta</taxon>
    </lineage>
</organism>
<dbReference type="Proteomes" id="UP000594688">
    <property type="component" value="Chromosome"/>
</dbReference>
<dbReference type="PANTHER" id="PTHR43861">
    <property type="entry name" value="TRANS-ACONITATE 2-METHYLTRANSFERASE-RELATED"/>
    <property type="match status" value="1"/>
</dbReference>
<dbReference type="CDD" id="cd02440">
    <property type="entry name" value="AdoMet_MTases"/>
    <property type="match status" value="1"/>
</dbReference>
<proteinExistence type="predicted"/>
<reference evidence="2 3" key="1">
    <citation type="submission" date="2020-02" db="EMBL/GenBank/DDBJ databases">
        <title>Genomic and physiological characterization of two novel Nitrospinaceae genera.</title>
        <authorList>
            <person name="Mueller A.J."/>
            <person name="Jung M.-Y."/>
            <person name="Strachan C.R."/>
            <person name="Herbold C.W."/>
            <person name="Kirkegaard R.H."/>
            <person name="Daims H."/>
        </authorList>
    </citation>
    <scope>NUCLEOTIDE SEQUENCE [LARGE SCALE GENOMIC DNA]</scope>
    <source>
        <strain evidence="2">EB</strain>
    </source>
</reference>
<evidence type="ECO:0000313" key="3">
    <source>
        <dbReference type="Proteomes" id="UP000594688"/>
    </source>
</evidence>